<name>A0A560FP30_9PROT</name>
<dbReference type="Gene3D" id="3.90.1750.20">
    <property type="entry name" value="Putative Large Serine Recombinase, Chain B, Domain 2"/>
    <property type="match status" value="1"/>
</dbReference>
<dbReference type="PANTHER" id="PTHR30461:SF23">
    <property type="entry name" value="DNA RECOMBINASE-RELATED"/>
    <property type="match status" value="1"/>
</dbReference>
<dbReference type="GO" id="GO:0003677">
    <property type="term" value="F:DNA binding"/>
    <property type="evidence" value="ECO:0007669"/>
    <property type="project" value="InterPro"/>
</dbReference>
<dbReference type="Pfam" id="PF07508">
    <property type="entry name" value="Recombinase"/>
    <property type="match status" value="1"/>
</dbReference>
<feature type="domain" description="Recombinase zinc beta ribbon" evidence="2">
    <location>
        <begin position="137"/>
        <end position="184"/>
    </location>
</feature>
<dbReference type="GO" id="GO:0000150">
    <property type="term" value="F:DNA strand exchange activity"/>
    <property type="evidence" value="ECO:0007669"/>
    <property type="project" value="InterPro"/>
</dbReference>
<proteinExistence type="predicted"/>
<gene>
    <name evidence="3" type="ORF">FBZ89_102127</name>
</gene>
<dbReference type="InterPro" id="IPR025827">
    <property type="entry name" value="Zn_ribbon_recom_dom"/>
</dbReference>
<feature type="domain" description="Recombinase" evidence="1">
    <location>
        <begin position="7"/>
        <end position="104"/>
    </location>
</feature>
<organism evidence="3 4">
    <name type="scientific">Nitrospirillum amazonense</name>
    <dbReference type="NCBI Taxonomy" id="28077"/>
    <lineage>
        <taxon>Bacteria</taxon>
        <taxon>Pseudomonadati</taxon>
        <taxon>Pseudomonadota</taxon>
        <taxon>Alphaproteobacteria</taxon>
        <taxon>Rhodospirillales</taxon>
        <taxon>Azospirillaceae</taxon>
        <taxon>Nitrospirillum</taxon>
    </lineage>
</organism>
<evidence type="ECO:0000259" key="1">
    <source>
        <dbReference type="Pfam" id="PF07508"/>
    </source>
</evidence>
<dbReference type="EMBL" id="VITN01000002">
    <property type="protein sequence ID" value="TWB23374.1"/>
    <property type="molecule type" value="Genomic_DNA"/>
</dbReference>
<evidence type="ECO:0000313" key="3">
    <source>
        <dbReference type="EMBL" id="TWB23374.1"/>
    </source>
</evidence>
<reference evidence="3 4" key="1">
    <citation type="submission" date="2019-06" db="EMBL/GenBank/DDBJ databases">
        <title>Genomic Encyclopedia of Type Strains, Phase IV (KMG-V): Genome sequencing to study the core and pangenomes of soil and plant-associated prokaryotes.</title>
        <authorList>
            <person name="Whitman W."/>
        </authorList>
    </citation>
    <scope>NUCLEOTIDE SEQUENCE [LARGE SCALE GENOMIC DNA]</scope>
    <source>
        <strain evidence="3 4">BR 11880</strain>
    </source>
</reference>
<comment type="caution">
    <text evidence="3">The sequence shown here is derived from an EMBL/GenBank/DDBJ whole genome shotgun (WGS) entry which is preliminary data.</text>
</comment>
<protein>
    <submittedName>
        <fullName evidence="3">Recombinase</fullName>
    </submittedName>
</protein>
<dbReference type="InterPro" id="IPR050639">
    <property type="entry name" value="SSR_resolvase"/>
</dbReference>
<dbReference type="PANTHER" id="PTHR30461">
    <property type="entry name" value="DNA-INVERTASE FROM LAMBDOID PROPHAGE"/>
    <property type="match status" value="1"/>
</dbReference>
<dbReference type="InterPro" id="IPR011109">
    <property type="entry name" value="DNA_bind_recombinase_dom"/>
</dbReference>
<dbReference type="Proteomes" id="UP000319859">
    <property type="component" value="Unassembled WGS sequence"/>
</dbReference>
<sequence>MPIHTLGRSPRAIAADLNRDGVPGPLGRDWSDTTIRGHTSRGTGIINNELYTGVMVWNRLRFIKDPSSGKRVSRLNPEEKWIRTDVPDLRIVDDVLWQAVRARQTELAKQFEATTIGVREARAKRMNGLRRPAFLPSGLLTCGCGGGKYAIIARDRYGCLHHYRKGKCDNGRTIRREVIEHRVLVGLTGKLVSPQAIGVAIQAYADETNQQNQERRQVAQVDRRALEKVERGIKGIMVAIEDGMYLPTMRTRLAELEAQKAEIVGRLAVVTAETPDVPFNVIEFYKAKVARLAVTLSEPAANDEAREDIRSLVGEVVLTPGNRRRGIEGVLRGDLMGILGVATGQRGSLWRRGITNAVAGPGFEPANG</sequence>
<dbReference type="AlphaFoldDB" id="A0A560FP30"/>
<dbReference type="Pfam" id="PF13408">
    <property type="entry name" value="Zn_ribbon_recom"/>
    <property type="match status" value="1"/>
</dbReference>
<evidence type="ECO:0000259" key="2">
    <source>
        <dbReference type="Pfam" id="PF13408"/>
    </source>
</evidence>
<dbReference type="RefSeq" id="WP_186457169.1">
    <property type="nucleotide sequence ID" value="NZ_VITN01000002.1"/>
</dbReference>
<evidence type="ECO:0000313" key="4">
    <source>
        <dbReference type="Proteomes" id="UP000319859"/>
    </source>
</evidence>
<dbReference type="InterPro" id="IPR038109">
    <property type="entry name" value="DNA_bind_recomb_sf"/>
</dbReference>
<accession>A0A560FP30</accession>